<feature type="compositionally biased region" description="Low complexity" evidence="1">
    <location>
        <begin position="18"/>
        <end position="29"/>
    </location>
</feature>
<evidence type="ECO:0000313" key="3">
    <source>
        <dbReference type="Proteomes" id="UP000784294"/>
    </source>
</evidence>
<dbReference type="Proteomes" id="UP000784294">
    <property type="component" value="Unassembled WGS sequence"/>
</dbReference>
<proteinExistence type="predicted"/>
<reference evidence="2" key="1">
    <citation type="submission" date="2018-11" db="EMBL/GenBank/DDBJ databases">
        <authorList>
            <consortium name="Pathogen Informatics"/>
        </authorList>
    </citation>
    <scope>NUCLEOTIDE SEQUENCE</scope>
</reference>
<evidence type="ECO:0000256" key="1">
    <source>
        <dbReference type="SAM" id="MobiDB-lite"/>
    </source>
</evidence>
<protein>
    <submittedName>
        <fullName evidence="2">Uncharacterized protein</fullName>
    </submittedName>
</protein>
<evidence type="ECO:0000313" key="2">
    <source>
        <dbReference type="EMBL" id="VEL14174.1"/>
    </source>
</evidence>
<dbReference type="EMBL" id="CAAALY010020234">
    <property type="protein sequence ID" value="VEL14174.1"/>
    <property type="molecule type" value="Genomic_DNA"/>
</dbReference>
<organism evidence="2 3">
    <name type="scientific">Protopolystoma xenopodis</name>
    <dbReference type="NCBI Taxonomy" id="117903"/>
    <lineage>
        <taxon>Eukaryota</taxon>
        <taxon>Metazoa</taxon>
        <taxon>Spiralia</taxon>
        <taxon>Lophotrochozoa</taxon>
        <taxon>Platyhelminthes</taxon>
        <taxon>Monogenea</taxon>
        <taxon>Polyopisthocotylea</taxon>
        <taxon>Polystomatidea</taxon>
        <taxon>Polystomatidae</taxon>
        <taxon>Protopolystoma</taxon>
    </lineage>
</organism>
<sequence length="96" mass="10539">MRPRSLFAFRRPHPGRDSNLPSSSWSSSNLGHSSIVNRLGRLASSPSCSLGRGQAEARRYVYEEASNYASSSLTRCRLVHALFFCPADTCCQSSAL</sequence>
<comment type="caution">
    <text evidence="2">The sequence shown here is derived from an EMBL/GenBank/DDBJ whole genome shotgun (WGS) entry which is preliminary data.</text>
</comment>
<name>A0A448WKQ7_9PLAT</name>
<keyword evidence="3" id="KW-1185">Reference proteome</keyword>
<dbReference type="AlphaFoldDB" id="A0A448WKQ7"/>
<gene>
    <name evidence="2" type="ORF">PXEA_LOCUS7614</name>
</gene>
<accession>A0A448WKQ7</accession>
<feature type="region of interest" description="Disordered" evidence="1">
    <location>
        <begin position="1"/>
        <end position="29"/>
    </location>
</feature>